<protein>
    <submittedName>
        <fullName evidence="1">Uncharacterized protein</fullName>
    </submittedName>
</protein>
<sequence length="236" mass="26866">MNGGSQRAEQFVFHGITGQNCHIARGGILAALIRAAGVDEIRVRHAKLCCFLVHKLRKAFHAAAEGQRQHERRIVARFQHQSVKKLAHGELFAADNAHKRVCILHARGLAGNRYLLLQIGAKFNAHNAGHDFHRAARDAFIVRISLVENDCGIVLIHNNAVGHLQIFQRVCFFRECTARPQQGKRQKRDDEQSTENSSHFMYSVLFIHPYFSMTRNICKRGIRLCVDCFPCSRHRL</sequence>
<accession>A0A645ABW5</accession>
<organism evidence="1">
    <name type="scientific">bioreactor metagenome</name>
    <dbReference type="NCBI Taxonomy" id="1076179"/>
    <lineage>
        <taxon>unclassified sequences</taxon>
        <taxon>metagenomes</taxon>
        <taxon>ecological metagenomes</taxon>
    </lineage>
</organism>
<dbReference type="EMBL" id="VSSQ01013065">
    <property type="protein sequence ID" value="MPM50660.1"/>
    <property type="molecule type" value="Genomic_DNA"/>
</dbReference>
<comment type="caution">
    <text evidence="1">The sequence shown here is derived from an EMBL/GenBank/DDBJ whole genome shotgun (WGS) entry which is preliminary data.</text>
</comment>
<evidence type="ECO:0000313" key="1">
    <source>
        <dbReference type="EMBL" id="MPM50660.1"/>
    </source>
</evidence>
<proteinExistence type="predicted"/>
<dbReference type="AlphaFoldDB" id="A0A645ABW5"/>
<reference evidence="1" key="1">
    <citation type="submission" date="2019-08" db="EMBL/GenBank/DDBJ databases">
        <authorList>
            <person name="Kucharzyk K."/>
            <person name="Murdoch R.W."/>
            <person name="Higgins S."/>
            <person name="Loffler F."/>
        </authorList>
    </citation>
    <scope>NUCLEOTIDE SEQUENCE</scope>
</reference>
<name>A0A645ABW5_9ZZZZ</name>
<gene>
    <name evidence="1" type="ORF">SDC9_97402</name>
</gene>